<sequence length="317" mass="35222">MRLADFEIKATIGTGGFGERVKVAYDRMEGEWRALKVFDKSVLVANDVLASSYVAAELAMLRRIKHPFVVELVGQFHDAAHVYLVLELLPGGDLRRLLARGPLAAIDARFYATQLASALEHLRDESVVCRNVRPETVCIDTHGYAKLVDFGFAKKVVKRTLRTMCGVPEYVAPEIIENRGYGIEVDAWALGVLIFEMLVGYPPFCGTSPLDVYKRVLKTDPRPSARCAGEARDLVASLLVRDPAKRLVHLRSHPWFATVHWVALLAREAPGVPFAPPRASSWPYHFDALDEEDAETEEPPVSAKLDSLIAALEDEEC</sequence>
<dbReference type="Pfam" id="PF00069">
    <property type="entry name" value="Pkinase"/>
    <property type="match status" value="1"/>
</dbReference>
<accession>A0AAD7U704</accession>
<dbReference type="PANTHER" id="PTHR24353">
    <property type="entry name" value="CYCLIC NUCLEOTIDE-DEPENDENT PROTEIN KINASE"/>
    <property type="match status" value="1"/>
</dbReference>
<keyword evidence="8" id="KW-1185">Reference proteome</keyword>
<dbReference type="FunFam" id="1.10.510.10:FF:000571">
    <property type="entry name" value="Maternal embryonic leucine zipper kinase"/>
    <property type="match status" value="1"/>
</dbReference>
<dbReference type="GO" id="GO:0005524">
    <property type="term" value="F:ATP binding"/>
    <property type="evidence" value="ECO:0007669"/>
    <property type="project" value="UniProtKB-KW"/>
</dbReference>
<dbReference type="GO" id="GO:0004691">
    <property type="term" value="F:cAMP-dependent protein kinase activity"/>
    <property type="evidence" value="ECO:0007669"/>
    <property type="project" value="TreeGrafter"/>
</dbReference>
<keyword evidence="2" id="KW-0808">Transferase</keyword>
<feature type="domain" description="Protein kinase" evidence="6">
    <location>
        <begin position="6"/>
        <end position="256"/>
    </location>
</feature>
<proteinExistence type="predicted"/>
<dbReference type="PROSITE" id="PS50011">
    <property type="entry name" value="PROTEIN_KINASE_DOM"/>
    <property type="match status" value="1"/>
</dbReference>
<dbReference type="InterPro" id="IPR000719">
    <property type="entry name" value="Prot_kinase_dom"/>
</dbReference>
<name>A0AAD7U704_9STRA</name>
<evidence type="ECO:0000256" key="2">
    <source>
        <dbReference type="ARBA" id="ARBA00022679"/>
    </source>
</evidence>
<keyword evidence="1" id="KW-0723">Serine/threonine-protein kinase</keyword>
<dbReference type="Gene3D" id="1.10.510.10">
    <property type="entry name" value="Transferase(Phosphotransferase) domain 1"/>
    <property type="match status" value="1"/>
</dbReference>
<dbReference type="Gene3D" id="3.30.200.20">
    <property type="entry name" value="Phosphorylase Kinase, domain 1"/>
    <property type="match status" value="1"/>
</dbReference>
<keyword evidence="4" id="KW-0418">Kinase</keyword>
<dbReference type="PANTHER" id="PTHR24353:SF37">
    <property type="entry name" value="CAMP-DEPENDENT PROTEIN KINASE CATALYTIC SUBUNIT PRKX"/>
    <property type="match status" value="1"/>
</dbReference>
<evidence type="ECO:0000313" key="7">
    <source>
        <dbReference type="EMBL" id="KAJ8599450.1"/>
    </source>
</evidence>
<dbReference type="GO" id="GO:0005952">
    <property type="term" value="C:cAMP-dependent protein kinase complex"/>
    <property type="evidence" value="ECO:0007669"/>
    <property type="project" value="TreeGrafter"/>
</dbReference>
<dbReference type="SUPFAM" id="SSF56112">
    <property type="entry name" value="Protein kinase-like (PK-like)"/>
    <property type="match status" value="1"/>
</dbReference>
<dbReference type="EMBL" id="JAQMWT010000563">
    <property type="protein sequence ID" value="KAJ8599450.1"/>
    <property type="molecule type" value="Genomic_DNA"/>
</dbReference>
<evidence type="ECO:0000313" key="8">
    <source>
        <dbReference type="Proteomes" id="UP001230188"/>
    </source>
</evidence>
<organism evidence="7 8">
    <name type="scientific">Chrysophaeum taylorii</name>
    <dbReference type="NCBI Taxonomy" id="2483200"/>
    <lineage>
        <taxon>Eukaryota</taxon>
        <taxon>Sar</taxon>
        <taxon>Stramenopiles</taxon>
        <taxon>Ochrophyta</taxon>
        <taxon>Pelagophyceae</taxon>
        <taxon>Pelagomonadales</taxon>
        <taxon>Pelagomonadaceae</taxon>
        <taxon>Chrysophaeum</taxon>
    </lineage>
</organism>
<evidence type="ECO:0000256" key="3">
    <source>
        <dbReference type="ARBA" id="ARBA00022741"/>
    </source>
</evidence>
<evidence type="ECO:0000256" key="4">
    <source>
        <dbReference type="ARBA" id="ARBA00022777"/>
    </source>
</evidence>
<dbReference type="Proteomes" id="UP001230188">
    <property type="component" value="Unassembled WGS sequence"/>
</dbReference>
<protein>
    <recommendedName>
        <fullName evidence="6">Protein kinase domain-containing protein</fullName>
    </recommendedName>
</protein>
<evidence type="ECO:0000256" key="1">
    <source>
        <dbReference type="ARBA" id="ARBA00022527"/>
    </source>
</evidence>
<evidence type="ECO:0000259" key="6">
    <source>
        <dbReference type="PROSITE" id="PS50011"/>
    </source>
</evidence>
<reference evidence="7" key="1">
    <citation type="submission" date="2023-01" db="EMBL/GenBank/DDBJ databases">
        <title>Metagenome sequencing of chrysophaentin producing Chrysophaeum taylorii.</title>
        <authorList>
            <person name="Davison J."/>
            <person name="Bewley C."/>
        </authorList>
    </citation>
    <scope>NUCLEOTIDE SEQUENCE</scope>
    <source>
        <strain evidence="7">NIES-1699</strain>
    </source>
</reference>
<comment type="caution">
    <text evidence="7">The sequence shown here is derived from an EMBL/GenBank/DDBJ whole genome shotgun (WGS) entry which is preliminary data.</text>
</comment>
<keyword evidence="5" id="KW-0067">ATP-binding</keyword>
<keyword evidence="3" id="KW-0547">Nucleotide-binding</keyword>
<evidence type="ECO:0000256" key="5">
    <source>
        <dbReference type="ARBA" id="ARBA00022840"/>
    </source>
</evidence>
<dbReference type="AlphaFoldDB" id="A0AAD7U704"/>
<dbReference type="InterPro" id="IPR011009">
    <property type="entry name" value="Kinase-like_dom_sf"/>
</dbReference>
<gene>
    <name evidence="7" type="ORF">CTAYLR_008038</name>
</gene>